<evidence type="ECO:0000313" key="9">
    <source>
        <dbReference type="Proteomes" id="UP000033483"/>
    </source>
</evidence>
<feature type="domain" description="Enoyl reductase (ER)" evidence="7">
    <location>
        <begin position="13"/>
        <end position="362"/>
    </location>
</feature>
<dbReference type="Gene3D" id="3.40.50.720">
    <property type="entry name" value="NAD(P)-binding Rossmann-like Domain"/>
    <property type="match status" value="1"/>
</dbReference>
<dbReference type="GO" id="GO:0008270">
    <property type="term" value="F:zinc ion binding"/>
    <property type="evidence" value="ECO:0007669"/>
    <property type="project" value="InterPro"/>
</dbReference>
<evidence type="ECO:0000259" key="7">
    <source>
        <dbReference type="SMART" id="SM00829"/>
    </source>
</evidence>
<dbReference type="GO" id="GO:0006062">
    <property type="term" value="P:sorbitol catabolic process"/>
    <property type="evidence" value="ECO:0007669"/>
    <property type="project" value="TreeGrafter"/>
</dbReference>
<comment type="caution">
    <text evidence="8">The sequence shown here is derived from an EMBL/GenBank/DDBJ whole genome shotgun (WGS) entry which is preliminary data.</text>
</comment>
<comment type="similarity">
    <text evidence="2 6">Belongs to the zinc-containing alcohol dehydrogenase family.</text>
</comment>
<dbReference type="InterPro" id="IPR013149">
    <property type="entry name" value="ADH-like_C"/>
</dbReference>
<sequence>MDHSSIQASVLHGPRDLRLESRSLSAPPPGHVHIRPAATGLCGSDLHYYAAFRNGAFHVRQPLTLGHETSGTVERVGPGVAALRPGDRVAVEVGAACGACALCRGGRYNLCRDMEFRSSAKTFPHAQGTLQEGFNQRAVLCYKIPESLSFPVAALAEPLAVALHAASRAAAPASSAILVTGAGTIGLLCAAVHLATARVVAITDVSEARAAFAHENGFSSAPAPPEFRAGKLVDEKQRLDAAAAGEGYDCVFECTGVPEAINTAISLTKPGGKVMLIGMAPAAAEINLAAASTREVDLLGVFRYAGTYPAAIDFLSNPPPKTPDLAKLITHKFHGLEQVPAAFAQAERGIDSEGRPVIKVMVVQDEEEKK</sequence>
<dbReference type="Pfam" id="PF08240">
    <property type="entry name" value="ADH_N"/>
    <property type="match status" value="1"/>
</dbReference>
<dbReference type="SMART" id="SM00829">
    <property type="entry name" value="PKS_ER"/>
    <property type="match status" value="1"/>
</dbReference>
<dbReference type="PANTHER" id="PTHR43161">
    <property type="entry name" value="SORBITOL DEHYDROGENASE"/>
    <property type="match status" value="1"/>
</dbReference>
<evidence type="ECO:0000256" key="5">
    <source>
        <dbReference type="ARBA" id="ARBA00023002"/>
    </source>
</evidence>
<dbReference type="SUPFAM" id="SSF51735">
    <property type="entry name" value="NAD(P)-binding Rossmann-fold domains"/>
    <property type="match status" value="1"/>
</dbReference>
<dbReference type="InterPro" id="IPR036291">
    <property type="entry name" value="NAD(P)-bd_dom_sf"/>
</dbReference>
<gene>
    <name evidence="8" type="ORF">TD95_002885</name>
</gene>
<evidence type="ECO:0000256" key="1">
    <source>
        <dbReference type="ARBA" id="ARBA00001947"/>
    </source>
</evidence>
<organism evidence="8 9">
    <name type="scientific">Thielaviopsis punctulata</name>
    <dbReference type="NCBI Taxonomy" id="72032"/>
    <lineage>
        <taxon>Eukaryota</taxon>
        <taxon>Fungi</taxon>
        <taxon>Dikarya</taxon>
        <taxon>Ascomycota</taxon>
        <taxon>Pezizomycotina</taxon>
        <taxon>Sordariomycetes</taxon>
        <taxon>Hypocreomycetidae</taxon>
        <taxon>Microascales</taxon>
        <taxon>Ceratocystidaceae</taxon>
        <taxon>Thielaviopsis</taxon>
    </lineage>
</organism>
<accession>A0A0F4ZF13</accession>
<evidence type="ECO:0000256" key="3">
    <source>
        <dbReference type="ARBA" id="ARBA00022723"/>
    </source>
</evidence>
<dbReference type="Proteomes" id="UP000033483">
    <property type="component" value="Unassembled WGS sequence"/>
</dbReference>
<dbReference type="PANTHER" id="PTHR43161:SF25">
    <property type="entry name" value="ALCOHOL DEHYDROGENASE, PUTATIVE (AFU_ORTHOLOGUE AFUA_1G14390)-RELATED"/>
    <property type="match status" value="1"/>
</dbReference>
<dbReference type="InterPro" id="IPR002328">
    <property type="entry name" value="ADH_Zn_CS"/>
</dbReference>
<protein>
    <recommendedName>
        <fullName evidence="7">Enoyl reductase (ER) domain-containing protein</fullName>
    </recommendedName>
</protein>
<reference evidence="8 9" key="1">
    <citation type="submission" date="2015-03" db="EMBL/GenBank/DDBJ databases">
        <authorList>
            <person name="Radwan O."/>
            <person name="Al-Naeli F.A."/>
            <person name="Rendon G.A."/>
            <person name="Fields C."/>
        </authorList>
    </citation>
    <scope>NUCLEOTIDE SEQUENCE [LARGE SCALE GENOMIC DNA]</scope>
    <source>
        <strain evidence="8">CR-DP1</strain>
    </source>
</reference>
<evidence type="ECO:0000256" key="6">
    <source>
        <dbReference type="RuleBase" id="RU361277"/>
    </source>
</evidence>
<dbReference type="OrthoDB" id="5363962at2759"/>
<dbReference type="InterPro" id="IPR011032">
    <property type="entry name" value="GroES-like_sf"/>
</dbReference>
<evidence type="ECO:0000256" key="4">
    <source>
        <dbReference type="ARBA" id="ARBA00022833"/>
    </source>
</evidence>
<proteinExistence type="inferred from homology"/>
<evidence type="ECO:0000256" key="2">
    <source>
        <dbReference type="ARBA" id="ARBA00008072"/>
    </source>
</evidence>
<keyword evidence="9" id="KW-1185">Reference proteome</keyword>
<name>A0A0F4ZF13_9PEZI</name>
<dbReference type="InterPro" id="IPR020843">
    <property type="entry name" value="ER"/>
</dbReference>
<dbReference type="InterPro" id="IPR013154">
    <property type="entry name" value="ADH-like_N"/>
</dbReference>
<dbReference type="SUPFAM" id="SSF50129">
    <property type="entry name" value="GroES-like"/>
    <property type="match status" value="1"/>
</dbReference>
<keyword evidence="4 6" id="KW-0862">Zinc</keyword>
<dbReference type="Gene3D" id="3.90.180.10">
    <property type="entry name" value="Medium-chain alcohol dehydrogenases, catalytic domain"/>
    <property type="match status" value="1"/>
</dbReference>
<dbReference type="GO" id="GO:0003939">
    <property type="term" value="F:L-iditol 2-dehydrogenase (NAD+) activity"/>
    <property type="evidence" value="ECO:0007669"/>
    <property type="project" value="TreeGrafter"/>
</dbReference>
<dbReference type="PROSITE" id="PS00059">
    <property type="entry name" value="ADH_ZINC"/>
    <property type="match status" value="1"/>
</dbReference>
<dbReference type="Pfam" id="PF00107">
    <property type="entry name" value="ADH_zinc_N"/>
    <property type="match status" value="1"/>
</dbReference>
<keyword evidence="3 6" id="KW-0479">Metal-binding</keyword>
<comment type="cofactor">
    <cofactor evidence="1 6">
        <name>Zn(2+)</name>
        <dbReference type="ChEBI" id="CHEBI:29105"/>
    </cofactor>
</comment>
<evidence type="ECO:0000313" key="8">
    <source>
        <dbReference type="EMBL" id="KKA28503.1"/>
    </source>
</evidence>
<keyword evidence="5" id="KW-0560">Oxidoreductase</keyword>
<dbReference type="EMBL" id="LAEV01001291">
    <property type="protein sequence ID" value="KKA28503.1"/>
    <property type="molecule type" value="Genomic_DNA"/>
</dbReference>
<dbReference type="AlphaFoldDB" id="A0A0F4ZF13"/>